<feature type="transmembrane region" description="Helical" evidence="2">
    <location>
        <begin position="77"/>
        <end position="102"/>
    </location>
</feature>
<gene>
    <name evidence="4" type="ORF">HNP46_000203</name>
</gene>
<reference evidence="4 5" key="1">
    <citation type="submission" date="2020-08" db="EMBL/GenBank/DDBJ databases">
        <title>Functional genomics of gut bacteria from endangered species of beetles.</title>
        <authorList>
            <person name="Carlos-Shanley C."/>
        </authorList>
    </citation>
    <scope>NUCLEOTIDE SEQUENCE [LARGE SCALE GENOMIC DNA]</scope>
    <source>
        <strain evidence="4 5">S00179</strain>
    </source>
</reference>
<proteinExistence type="predicted"/>
<evidence type="ECO:0000313" key="4">
    <source>
        <dbReference type="EMBL" id="MBB4861392.1"/>
    </source>
</evidence>
<dbReference type="RefSeq" id="WP_184585659.1">
    <property type="nucleotide sequence ID" value="NZ_JACHLI010000001.1"/>
</dbReference>
<dbReference type="NCBIfam" id="TIGR04346">
    <property type="entry name" value="DotA_TraY"/>
    <property type="match status" value="1"/>
</dbReference>
<feature type="signal peptide" evidence="3">
    <location>
        <begin position="1"/>
        <end position="24"/>
    </location>
</feature>
<feature type="transmembrane region" description="Helical" evidence="2">
    <location>
        <begin position="642"/>
        <end position="662"/>
    </location>
</feature>
<sequence>MKIKALLKSAAFVLLAVFLQNANADGAMTEAEASEYISTITSMKYDSTDLADVALANLFGGFVFEPFGGGPSNPPTALAIVLGYSNILAMILGVVIVSYVMFAGALNTAASGEVLGKQWSSVWLPLRVTVAFGMIMPAGGEGKLFSVAQYLVMSLIIIGSNSATWLWQKGADALKTGSPVMASSAVYSSTDYQQFANLIYCASIVDKLKTEKDEEEPEEITVKYRPGTDDKHMTYAALSGLSLTNVSSIDFGKCGSISIPTATTALDNTTLENQANENASGLVQWGQDAFYGKKQSWEEKIQKNFNTSVAPNLKPVIDASINFAKVVKDSKLNLKSYSALMAEGKTEATGIETKLIQISAAYLAVGAAYDTYIANVQGATINADVQSDWAASMTTGGWARAGAWFFEASRLQGYAQNLMTNLSTVATYKAPTSVDSSCSFLQYFGSSCKQINEDLASWLGMLTMIQEKSSIYAGNSGSNSSEAIKLNGLDPDGKIDAKFTEHFSVAVAQMVLNTLMSWGSDDAKGLAGQSGNTQKMTMDVSGMISPFTAVSSLGRGLQQISVTTWSIGLAAAAILGLNDNIVSNAVAGVVSAGAAGPIAGVIKYIMATMSPVLMGVSGLSFMLAFAIPFMPVTIWIMQVCGYFVTVIEAVASAPLAVVMLATPEGDGMTGRNFNVALQMINAIVLKPSLSIIGLFAAMTLSYIGFMVMNSLFWSVASMTTAMSIFEIMALIFIYATTAYKMCTYMVQIIHDIPNHILEWMGGGRGRSFGEKESAQGMSEALSRNAAAGGLALGAAGMSLGQAAKDRAVRTSEPKKPRDVPEIG</sequence>
<dbReference type="EMBL" id="JACHLI010000001">
    <property type="protein sequence ID" value="MBB4861392.1"/>
    <property type="molecule type" value="Genomic_DNA"/>
</dbReference>
<evidence type="ECO:0000256" key="2">
    <source>
        <dbReference type="SAM" id="Phobius"/>
    </source>
</evidence>
<keyword evidence="2" id="KW-0472">Membrane</keyword>
<comment type="caution">
    <text evidence="4">The sequence shown here is derived from an EMBL/GenBank/DDBJ whole genome shotgun (WGS) entry which is preliminary data.</text>
</comment>
<accession>A0A7W7KEI8</accession>
<keyword evidence="3" id="KW-0732">Signal</keyword>
<dbReference type="Proteomes" id="UP000566995">
    <property type="component" value="Unassembled WGS sequence"/>
</dbReference>
<organism evidence="4 5">
    <name type="scientific">Pseudomonas nitroreducens</name>
    <dbReference type="NCBI Taxonomy" id="46680"/>
    <lineage>
        <taxon>Bacteria</taxon>
        <taxon>Pseudomonadati</taxon>
        <taxon>Pseudomonadota</taxon>
        <taxon>Gammaproteobacteria</taxon>
        <taxon>Pseudomonadales</taxon>
        <taxon>Pseudomonadaceae</taxon>
        <taxon>Pseudomonas</taxon>
    </lineage>
</organism>
<name>A0A7W7KEI8_PSENT</name>
<keyword evidence="2" id="KW-0812">Transmembrane</keyword>
<evidence type="ECO:0000313" key="5">
    <source>
        <dbReference type="Proteomes" id="UP000566995"/>
    </source>
</evidence>
<evidence type="ECO:0000256" key="3">
    <source>
        <dbReference type="SAM" id="SignalP"/>
    </source>
</evidence>
<feature type="transmembrane region" description="Helical" evidence="2">
    <location>
        <begin position="683"/>
        <end position="705"/>
    </location>
</feature>
<protein>
    <submittedName>
        <fullName evidence="4">Conjugal transfer/type IV secretion protein DotA/TraY</fullName>
    </submittedName>
</protein>
<feature type="transmembrane region" description="Helical" evidence="2">
    <location>
        <begin position="711"/>
        <end position="735"/>
    </location>
</feature>
<dbReference type="InterPro" id="IPR027628">
    <property type="entry name" value="DotA_TraY"/>
</dbReference>
<dbReference type="AlphaFoldDB" id="A0A7W7KEI8"/>
<feature type="transmembrane region" description="Helical" evidence="2">
    <location>
        <begin position="560"/>
        <end position="578"/>
    </location>
</feature>
<feature type="region of interest" description="Disordered" evidence="1">
    <location>
        <begin position="803"/>
        <end position="823"/>
    </location>
</feature>
<feature type="chain" id="PRO_5030844294" evidence="3">
    <location>
        <begin position="25"/>
        <end position="823"/>
    </location>
</feature>
<keyword evidence="2" id="KW-1133">Transmembrane helix</keyword>
<feature type="transmembrane region" description="Helical" evidence="2">
    <location>
        <begin position="584"/>
        <end position="605"/>
    </location>
</feature>
<feature type="transmembrane region" description="Helical" evidence="2">
    <location>
        <begin position="146"/>
        <end position="167"/>
    </location>
</feature>
<feature type="transmembrane region" description="Helical" evidence="2">
    <location>
        <begin position="612"/>
        <end position="636"/>
    </location>
</feature>
<evidence type="ECO:0000256" key="1">
    <source>
        <dbReference type="SAM" id="MobiDB-lite"/>
    </source>
</evidence>